<dbReference type="RefSeq" id="XP_020428708.1">
    <property type="nucleotide sequence ID" value="XM_020581123.1"/>
</dbReference>
<proteinExistence type="inferred from homology"/>
<reference evidence="4 5" key="1">
    <citation type="journal article" date="2011" name="Genome Res.">
        <title>Phylogeny-wide analysis of social amoeba genomes highlights ancient origins for complex intercellular communication.</title>
        <authorList>
            <person name="Heidel A.J."/>
            <person name="Lawal H.M."/>
            <person name="Felder M."/>
            <person name="Schilde C."/>
            <person name="Helps N.R."/>
            <person name="Tunggal B."/>
            <person name="Rivero F."/>
            <person name="John U."/>
            <person name="Schleicher M."/>
            <person name="Eichinger L."/>
            <person name="Platzer M."/>
            <person name="Noegel A.A."/>
            <person name="Schaap P."/>
            <person name="Gloeckner G."/>
        </authorList>
    </citation>
    <scope>NUCLEOTIDE SEQUENCE [LARGE SCALE GENOMIC DNA]</scope>
    <source>
        <strain evidence="5">ATCC 26659 / Pp 5 / PN500</strain>
    </source>
</reference>
<evidence type="ECO:0000313" key="5">
    <source>
        <dbReference type="Proteomes" id="UP000001396"/>
    </source>
</evidence>
<evidence type="ECO:0000313" key="4">
    <source>
        <dbReference type="EMBL" id="EFA76576.1"/>
    </source>
</evidence>
<dbReference type="InterPro" id="IPR011599">
    <property type="entry name" value="PFD_alpha_archaea"/>
</dbReference>
<name>D3BQ25_HETP5</name>
<dbReference type="STRING" id="670386.D3BQ25"/>
<dbReference type="AlphaFoldDB" id="D3BQ25"/>
<dbReference type="EMBL" id="ADBJ01000047">
    <property type="protein sequence ID" value="EFA76576.1"/>
    <property type="molecule type" value="Genomic_DNA"/>
</dbReference>
<keyword evidence="3" id="KW-0175">Coiled coil</keyword>
<gene>
    <name evidence="4" type="primary">pfdn5</name>
    <name evidence="4" type="ORF">PPL_10345</name>
</gene>
<organism evidence="4 5">
    <name type="scientific">Heterostelium pallidum (strain ATCC 26659 / Pp 5 / PN500)</name>
    <name type="common">Cellular slime mold</name>
    <name type="synonym">Polysphondylium pallidum</name>
    <dbReference type="NCBI Taxonomy" id="670386"/>
    <lineage>
        <taxon>Eukaryota</taxon>
        <taxon>Amoebozoa</taxon>
        <taxon>Evosea</taxon>
        <taxon>Eumycetozoa</taxon>
        <taxon>Dictyostelia</taxon>
        <taxon>Acytosteliales</taxon>
        <taxon>Acytosteliaceae</taxon>
        <taxon>Heterostelium</taxon>
    </lineage>
</organism>
<dbReference type="Proteomes" id="UP000001396">
    <property type="component" value="Unassembled WGS sequence"/>
</dbReference>
<dbReference type="GO" id="GO:1990114">
    <property type="term" value="P:RNA polymerase II core complex assembly"/>
    <property type="evidence" value="ECO:0007669"/>
    <property type="project" value="TreeGrafter"/>
</dbReference>
<dbReference type="FunCoup" id="D3BQ25">
    <property type="interactions" value="723"/>
</dbReference>
<comment type="caution">
    <text evidence="4">The sequence shown here is derived from an EMBL/GenBank/DDBJ whole genome shotgun (WGS) entry which is preliminary data.</text>
</comment>
<dbReference type="GO" id="GO:0005737">
    <property type="term" value="C:cytoplasm"/>
    <property type="evidence" value="ECO:0007669"/>
    <property type="project" value="TreeGrafter"/>
</dbReference>
<evidence type="ECO:0000256" key="2">
    <source>
        <dbReference type="ARBA" id="ARBA00023186"/>
    </source>
</evidence>
<evidence type="ECO:0000256" key="3">
    <source>
        <dbReference type="SAM" id="Coils"/>
    </source>
</evidence>
<dbReference type="CDD" id="cd23157">
    <property type="entry name" value="Prefoldin_5"/>
    <property type="match status" value="1"/>
</dbReference>
<dbReference type="SUPFAM" id="SSF46579">
    <property type="entry name" value="Prefoldin"/>
    <property type="match status" value="1"/>
</dbReference>
<dbReference type="OMA" id="QAKFKAC"/>
<dbReference type="GO" id="GO:0006457">
    <property type="term" value="P:protein folding"/>
    <property type="evidence" value="ECO:0007669"/>
    <property type="project" value="InterPro"/>
</dbReference>
<evidence type="ECO:0000256" key="1">
    <source>
        <dbReference type="ARBA" id="ARBA00010048"/>
    </source>
</evidence>
<dbReference type="FunFam" id="1.10.287.370:FF:000004">
    <property type="entry name" value="Probable prefoldin subunit 5"/>
    <property type="match status" value="1"/>
</dbReference>
<dbReference type="PANTHER" id="PTHR12674:SF2">
    <property type="entry name" value="PREFOLDIN SUBUNIT 5"/>
    <property type="match status" value="1"/>
</dbReference>
<accession>D3BQ25</accession>
<sequence>MSESSQPQQVNLAALSLEQLEMVKEQVENEIQTLSDSMLQLKHAATKYLEAKEAIQGLAGAEGKEILVPLTSSLYLPGKINCKDKVMVDIGTQYFIEMDLEQGQGFTNRKVQLIQDQVNKVQQAVNVKRNHLDQIIQVAQQKIQLIKQQQAAAAKK</sequence>
<dbReference type="GO" id="GO:0051082">
    <property type="term" value="F:unfolded protein binding"/>
    <property type="evidence" value="ECO:0007669"/>
    <property type="project" value="InterPro"/>
</dbReference>
<protein>
    <submittedName>
        <fullName evidence="4">Prefoldin subunit 5</fullName>
    </submittedName>
</protein>
<dbReference type="GeneID" id="31365816"/>
<dbReference type="Gene3D" id="1.10.287.370">
    <property type="match status" value="1"/>
</dbReference>
<keyword evidence="5" id="KW-1185">Reference proteome</keyword>
<dbReference type="GO" id="GO:1990113">
    <property type="term" value="P:RNA polymerase I assembly"/>
    <property type="evidence" value="ECO:0007669"/>
    <property type="project" value="TreeGrafter"/>
</dbReference>
<feature type="coiled-coil region" evidence="3">
    <location>
        <begin position="10"/>
        <end position="44"/>
    </location>
</feature>
<dbReference type="GO" id="GO:1990115">
    <property type="term" value="P:RNA polymerase III assembly"/>
    <property type="evidence" value="ECO:0007669"/>
    <property type="project" value="TreeGrafter"/>
</dbReference>
<dbReference type="Pfam" id="PF02996">
    <property type="entry name" value="Prefoldin"/>
    <property type="match status" value="1"/>
</dbReference>
<dbReference type="GO" id="GO:0016272">
    <property type="term" value="C:prefoldin complex"/>
    <property type="evidence" value="ECO:0007669"/>
    <property type="project" value="InterPro"/>
</dbReference>
<dbReference type="InterPro" id="IPR004127">
    <property type="entry name" value="Prefoldin_subunit_alpha"/>
</dbReference>
<dbReference type="InterPro" id="IPR009053">
    <property type="entry name" value="Prefoldin"/>
</dbReference>
<dbReference type="InParanoid" id="D3BQ25"/>
<keyword evidence="2" id="KW-0143">Chaperone</keyword>
<comment type="similarity">
    <text evidence="1">Belongs to the prefoldin subunit alpha family.</text>
</comment>
<dbReference type="NCBIfam" id="TIGR00293">
    <property type="entry name" value="prefoldin subunit alpha"/>
    <property type="match status" value="1"/>
</dbReference>
<dbReference type="PANTHER" id="PTHR12674">
    <property type="entry name" value="PREFOLDIN SUBUNIT 5"/>
    <property type="match status" value="1"/>
</dbReference>